<evidence type="ECO:0000313" key="1">
    <source>
        <dbReference type="EMBL" id="SHM70307.1"/>
    </source>
</evidence>
<accession>A0A1M7KXN6</accession>
<gene>
    <name evidence="1" type="ORF">SAMN05444267_10763</name>
</gene>
<name>A0A1M7KXN6_9FLAO</name>
<reference evidence="2" key="1">
    <citation type="submission" date="2016-11" db="EMBL/GenBank/DDBJ databases">
        <authorList>
            <person name="Varghese N."/>
            <person name="Submissions S."/>
        </authorList>
    </citation>
    <scope>NUCLEOTIDE SEQUENCE [LARGE SCALE GENOMIC DNA]</scope>
    <source>
        <strain evidence="2">DSM 26899</strain>
    </source>
</reference>
<proteinExistence type="predicted"/>
<protein>
    <submittedName>
        <fullName evidence="1">Uncharacterized protein</fullName>
    </submittedName>
</protein>
<dbReference type="AlphaFoldDB" id="A0A1M7KXN6"/>
<dbReference type="EMBL" id="FRAV01000076">
    <property type="protein sequence ID" value="SHM70307.1"/>
    <property type="molecule type" value="Genomic_DNA"/>
</dbReference>
<evidence type="ECO:0000313" key="2">
    <source>
        <dbReference type="Proteomes" id="UP000184364"/>
    </source>
</evidence>
<organism evidence="1 2">
    <name type="scientific">Chryseobacterium polytrichastri</name>
    <dbReference type="NCBI Taxonomy" id="1302687"/>
    <lineage>
        <taxon>Bacteria</taxon>
        <taxon>Pseudomonadati</taxon>
        <taxon>Bacteroidota</taxon>
        <taxon>Flavobacteriia</taxon>
        <taxon>Flavobacteriales</taxon>
        <taxon>Weeksellaceae</taxon>
        <taxon>Chryseobacterium group</taxon>
        <taxon>Chryseobacterium</taxon>
    </lineage>
</organism>
<sequence length="59" mass="7045">MLNLESEIYVLEREEKDRSKKLDDLRLQYQNWQSDIYEYYSKAINLGLSNADISIERGS</sequence>
<dbReference type="RefSeq" id="WP_073298028.1">
    <property type="nucleotide sequence ID" value="NZ_FRAV01000076.1"/>
</dbReference>
<keyword evidence="2" id="KW-1185">Reference proteome</keyword>
<dbReference type="Proteomes" id="UP000184364">
    <property type="component" value="Unassembled WGS sequence"/>
</dbReference>
<dbReference type="STRING" id="1302687.SAMN05444267_10763"/>